<dbReference type="InterPro" id="IPR054252">
    <property type="entry name" value="Pam3_gp18"/>
</dbReference>
<dbReference type="EMBL" id="PDVP01000007">
    <property type="protein sequence ID" value="PHP66554.1"/>
    <property type="molecule type" value="Genomic_DNA"/>
</dbReference>
<dbReference type="AlphaFoldDB" id="A0A2G1QM54"/>
<evidence type="ECO:0000313" key="3">
    <source>
        <dbReference type="Proteomes" id="UP000221168"/>
    </source>
</evidence>
<sequence length="104" mass="11282">MRQFTIIDAADQRFDTLINGKRVSIRLRYNVSTDRWTMDLAVSSTPVLEGRKIVPGVDLLGAFDLGLGIIFVSGEAAPRYSDLINGTAILYHADDADVAALNAA</sequence>
<name>A0A2G1QM54_9HYPH</name>
<feature type="domain" description="Cyanophage baseplate Pam3 plug gp18" evidence="1">
    <location>
        <begin position="1"/>
        <end position="94"/>
    </location>
</feature>
<dbReference type="Proteomes" id="UP000221168">
    <property type="component" value="Unassembled WGS sequence"/>
</dbReference>
<evidence type="ECO:0000313" key="2">
    <source>
        <dbReference type="EMBL" id="PHP66554.1"/>
    </source>
</evidence>
<dbReference type="OrthoDB" id="8421365at2"/>
<protein>
    <recommendedName>
        <fullName evidence="1">Cyanophage baseplate Pam3 plug gp18 domain-containing protein</fullName>
    </recommendedName>
</protein>
<dbReference type="Pfam" id="PF22479">
    <property type="entry name" value="Pam3_gp18"/>
    <property type="match status" value="1"/>
</dbReference>
<reference evidence="2 3" key="1">
    <citation type="submission" date="2017-10" db="EMBL/GenBank/DDBJ databases">
        <title>Sedimentibacterium mangrovi gen. nov., sp. nov., a novel member of family Phyllobacteriacea isolated from mangrove sediment.</title>
        <authorList>
            <person name="Liao H."/>
            <person name="Tian Y."/>
        </authorList>
    </citation>
    <scope>NUCLEOTIDE SEQUENCE [LARGE SCALE GENOMIC DNA]</scope>
    <source>
        <strain evidence="2 3">X9-2-2</strain>
    </source>
</reference>
<proteinExistence type="predicted"/>
<gene>
    <name evidence="2" type="ORF">CSC94_12760</name>
</gene>
<accession>A0A2G1QM54</accession>
<keyword evidence="3" id="KW-1185">Reference proteome</keyword>
<comment type="caution">
    <text evidence="2">The sequence shown here is derived from an EMBL/GenBank/DDBJ whole genome shotgun (WGS) entry which is preliminary data.</text>
</comment>
<dbReference type="RefSeq" id="WP_099306740.1">
    <property type="nucleotide sequence ID" value="NZ_PDVP01000007.1"/>
</dbReference>
<organism evidence="2 3">
    <name type="scientific">Zhengella mangrovi</name>
    <dbReference type="NCBI Taxonomy" id="1982044"/>
    <lineage>
        <taxon>Bacteria</taxon>
        <taxon>Pseudomonadati</taxon>
        <taxon>Pseudomonadota</taxon>
        <taxon>Alphaproteobacteria</taxon>
        <taxon>Hyphomicrobiales</taxon>
        <taxon>Notoacmeibacteraceae</taxon>
        <taxon>Zhengella</taxon>
    </lineage>
</organism>
<evidence type="ECO:0000259" key="1">
    <source>
        <dbReference type="Pfam" id="PF22479"/>
    </source>
</evidence>